<dbReference type="RefSeq" id="WP_089668677.1">
    <property type="nucleotide sequence ID" value="NZ_FOJA01000001.1"/>
</dbReference>
<organism evidence="1 2">
    <name type="scientific">Halobacterium jilantaiense</name>
    <dbReference type="NCBI Taxonomy" id="355548"/>
    <lineage>
        <taxon>Archaea</taxon>
        <taxon>Methanobacteriati</taxon>
        <taxon>Methanobacteriota</taxon>
        <taxon>Stenosarchaea group</taxon>
        <taxon>Halobacteria</taxon>
        <taxon>Halobacteriales</taxon>
        <taxon>Halobacteriaceae</taxon>
        <taxon>Halobacterium</taxon>
    </lineage>
</organism>
<dbReference type="STRING" id="355548.SAMN04487945_1455"/>
<proteinExistence type="predicted"/>
<name>A0A1I0P7H3_9EURY</name>
<dbReference type="OrthoDB" id="346178at2157"/>
<dbReference type="Proteomes" id="UP000198518">
    <property type="component" value="Unassembled WGS sequence"/>
</dbReference>
<gene>
    <name evidence="1" type="ORF">SAMN04487945_1455</name>
</gene>
<protein>
    <submittedName>
        <fullName evidence="1">Uncharacterized protein</fullName>
    </submittedName>
</protein>
<accession>A0A1I0P7H3</accession>
<dbReference type="EMBL" id="FOJA01000001">
    <property type="protein sequence ID" value="SEW10176.1"/>
    <property type="molecule type" value="Genomic_DNA"/>
</dbReference>
<sequence>MAGIPANIKKKLKQTGRDRRNLSPQAFDWRANSMGSRSRIARLRADVAYKLLGKQSDRPLELALPAYESLGPTDGSAGDTETFTVSHGILDCPNTQDVVVWLDGDYYGAPDSVDRSSGDIQVTDSGTGSTIHVFYIPNKAGTLEVEKAAEGSTSTSKNLKTVSVKNIHRKNLSEQPEYFEFRDGSDPLEPFVAADMTLDVYVDVPYVTRFEDPDGDGAVATNALLNFTAMQGRDVVPGLKAEVTASM</sequence>
<dbReference type="AlphaFoldDB" id="A0A1I0P7H3"/>
<keyword evidence="2" id="KW-1185">Reference proteome</keyword>
<evidence type="ECO:0000313" key="1">
    <source>
        <dbReference type="EMBL" id="SEW10176.1"/>
    </source>
</evidence>
<evidence type="ECO:0000313" key="2">
    <source>
        <dbReference type="Proteomes" id="UP000198518"/>
    </source>
</evidence>
<reference evidence="1 2" key="1">
    <citation type="submission" date="2016-10" db="EMBL/GenBank/DDBJ databases">
        <authorList>
            <person name="de Groot N.N."/>
        </authorList>
    </citation>
    <scope>NUCLEOTIDE SEQUENCE [LARGE SCALE GENOMIC DNA]</scope>
    <source>
        <strain evidence="1 2">CGMCC 1.5337</strain>
    </source>
</reference>